<dbReference type="EMBL" id="VYZN01000041">
    <property type="protein sequence ID" value="KAE9531592.1"/>
    <property type="molecule type" value="Genomic_DNA"/>
</dbReference>
<dbReference type="OrthoDB" id="10051381at2759"/>
<evidence type="ECO:0000313" key="2">
    <source>
        <dbReference type="Proteomes" id="UP000475862"/>
    </source>
</evidence>
<organism evidence="1 2">
    <name type="scientific">Aphis glycines</name>
    <name type="common">Soybean aphid</name>
    <dbReference type="NCBI Taxonomy" id="307491"/>
    <lineage>
        <taxon>Eukaryota</taxon>
        <taxon>Metazoa</taxon>
        <taxon>Ecdysozoa</taxon>
        <taxon>Arthropoda</taxon>
        <taxon>Hexapoda</taxon>
        <taxon>Insecta</taxon>
        <taxon>Pterygota</taxon>
        <taxon>Neoptera</taxon>
        <taxon>Paraneoptera</taxon>
        <taxon>Hemiptera</taxon>
        <taxon>Sternorrhyncha</taxon>
        <taxon>Aphidomorpha</taxon>
        <taxon>Aphidoidea</taxon>
        <taxon>Aphididae</taxon>
        <taxon>Aphidini</taxon>
        <taxon>Aphis</taxon>
        <taxon>Aphis</taxon>
    </lineage>
</organism>
<accession>A0A6G0TEK4</accession>
<name>A0A6G0TEK4_APHGL</name>
<protein>
    <submittedName>
        <fullName evidence="1">Uncharacterized protein</fullName>
    </submittedName>
</protein>
<keyword evidence="2" id="KW-1185">Reference proteome</keyword>
<gene>
    <name evidence="1" type="ORF">AGLY_010798</name>
</gene>
<dbReference type="AlphaFoldDB" id="A0A6G0TEK4"/>
<sequence>MTIKPILTSELNNFIQPRFINISQMWIFNLIVGGFDDEFLIESNPDGFLFYFCPLLLRGAGVYRISEISKNYKNKKLHVKSAALVCLDFLLFKHKSKVCVLLMLLVVCIQFIQRMMNAFFAIDVFKKNICLNQNNYFLLLLFEKSHNTFLQFTYTIFDKTASKLVVFFLALPFNSFLPSIRFRFICVNSLLPGQVHSSFRDATLADSNALYKE</sequence>
<comment type="caution">
    <text evidence="1">The sequence shown here is derived from an EMBL/GenBank/DDBJ whole genome shotgun (WGS) entry which is preliminary data.</text>
</comment>
<evidence type="ECO:0000313" key="1">
    <source>
        <dbReference type="EMBL" id="KAE9531592.1"/>
    </source>
</evidence>
<dbReference type="Proteomes" id="UP000475862">
    <property type="component" value="Unassembled WGS sequence"/>
</dbReference>
<proteinExistence type="predicted"/>
<reference evidence="1 2" key="1">
    <citation type="submission" date="2019-08" db="EMBL/GenBank/DDBJ databases">
        <title>The genome of the soybean aphid Biotype 1, its phylome, world population structure and adaptation to the North American continent.</title>
        <authorList>
            <person name="Giordano R."/>
            <person name="Donthu R.K."/>
            <person name="Hernandez A.G."/>
            <person name="Wright C.L."/>
            <person name="Zimin A.V."/>
        </authorList>
    </citation>
    <scope>NUCLEOTIDE SEQUENCE [LARGE SCALE GENOMIC DNA]</scope>
    <source>
        <tissue evidence="1">Whole aphids</tissue>
    </source>
</reference>